<feature type="transmembrane region" description="Helical" evidence="6">
    <location>
        <begin position="97"/>
        <end position="117"/>
    </location>
</feature>
<feature type="transmembrane region" description="Helical" evidence="6">
    <location>
        <begin position="152"/>
        <end position="173"/>
    </location>
</feature>
<reference evidence="8 9" key="1">
    <citation type="submission" date="2021-01" db="EMBL/GenBank/DDBJ databases">
        <title>Genomic Encyclopedia of Type Strains, Phase IV (KMG-IV): sequencing the most valuable type-strain genomes for metagenomic binning, comparative biology and taxonomic classification.</title>
        <authorList>
            <person name="Goeker M."/>
        </authorList>
    </citation>
    <scope>NUCLEOTIDE SEQUENCE [LARGE SCALE GENOMIC DNA]</scope>
    <source>
        <strain evidence="8 9">DSM 25879</strain>
    </source>
</reference>
<dbReference type="Pfam" id="PF06271">
    <property type="entry name" value="RDD"/>
    <property type="match status" value="1"/>
</dbReference>
<feature type="transmembrane region" description="Helical" evidence="6">
    <location>
        <begin position="63"/>
        <end position="85"/>
    </location>
</feature>
<evidence type="ECO:0000256" key="6">
    <source>
        <dbReference type="SAM" id="Phobius"/>
    </source>
</evidence>
<comment type="caution">
    <text evidence="8">The sequence shown here is derived from an EMBL/GenBank/DDBJ whole genome shotgun (WGS) entry which is preliminary data.</text>
</comment>
<dbReference type="InterPro" id="IPR051791">
    <property type="entry name" value="Pra-immunoreactive"/>
</dbReference>
<evidence type="ECO:0000313" key="9">
    <source>
        <dbReference type="Proteomes" id="UP000737402"/>
    </source>
</evidence>
<keyword evidence="4 6" id="KW-1133">Transmembrane helix</keyword>
<keyword evidence="2" id="KW-1003">Cell membrane</keyword>
<organism evidence="8 9">
    <name type="scientific">Sutcliffiella tianshenii</name>
    <dbReference type="NCBI Taxonomy" id="1463404"/>
    <lineage>
        <taxon>Bacteria</taxon>
        <taxon>Bacillati</taxon>
        <taxon>Bacillota</taxon>
        <taxon>Bacilli</taxon>
        <taxon>Bacillales</taxon>
        <taxon>Bacillaceae</taxon>
        <taxon>Sutcliffiella</taxon>
    </lineage>
</organism>
<comment type="subcellular location">
    <subcellularLocation>
        <location evidence="1">Cell membrane</location>
        <topology evidence="1">Multi-pass membrane protein</topology>
    </subcellularLocation>
</comment>
<evidence type="ECO:0000256" key="2">
    <source>
        <dbReference type="ARBA" id="ARBA00022475"/>
    </source>
</evidence>
<dbReference type="Proteomes" id="UP000737402">
    <property type="component" value="Unassembled WGS sequence"/>
</dbReference>
<dbReference type="PANTHER" id="PTHR36115">
    <property type="entry name" value="PROLINE-RICH ANTIGEN HOMOLOG-RELATED"/>
    <property type="match status" value="1"/>
</dbReference>
<keyword evidence="3 6" id="KW-0812">Transmembrane</keyword>
<evidence type="ECO:0000256" key="4">
    <source>
        <dbReference type="ARBA" id="ARBA00022989"/>
    </source>
</evidence>
<feature type="domain" description="RDD" evidence="7">
    <location>
        <begin position="57"/>
        <end position="185"/>
    </location>
</feature>
<keyword evidence="9" id="KW-1185">Reference proteome</keyword>
<evidence type="ECO:0000256" key="3">
    <source>
        <dbReference type="ARBA" id="ARBA00022692"/>
    </source>
</evidence>
<keyword evidence="5 6" id="KW-0472">Membrane</keyword>
<evidence type="ECO:0000256" key="5">
    <source>
        <dbReference type="ARBA" id="ARBA00023136"/>
    </source>
</evidence>
<protein>
    <submittedName>
        <fullName evidence="8">RDD family membrane protein YckC</fullName>
    </submittedName>
</protein>
<evidence type="ECO:0000259" key="7">
    <source>
        <dbReference type="Pfam" id="PF06271"/>
    </source>
</evidence>
<dbReference type="InterPro" id="IPR010432">
    <property type="entry name" value="RDD"/>
</dbReference>
<name>A0ABS2P106_9BACI</name>
<proteinExistence type="predicted"/>
<evidence type="ECO:0000256" key="1">
    <source>
        <dbReference type="ARBA" id="ARBA00004651"/>
    </source>
</evidence>
<gene>
    <name evidence="8" type="ORF">JOC95_002448</name>
</gene>
<dbReference type="RefSeq" id="WP_239582854.1">
    <property type="nucleotide sequence ID" value="NZ_JAFBED010000004.1"/>
</dbReference>
<sequence>MRDESNRTEPEMNKVDDQRMEQVEKVQVDHVEEELVHDSYPSAVFTSPPEKPVYRFAGFWMRLWAFLLDGIIIWSIGSILIVPLFRGLGLSTVQNSMFSPATIATTIVFYAYFILMTKYFKQTLGKMVFGLRVVDLAEERLSWKTVLFREGIGRYIAGVFAPITFIVYLVAAFTKKKQGVHDLFADTGVVHEN</sequence>
<accession>A0ABS2P106</accession>
<evidence type="ECO:0000313" key="8">
    <source>
        <dbReference type="EMBL" id="MBM7620595.1"/>
    </source>
</evidence>
<dbReference type="EMBL" id="JAFBED010000004">
    <property type="protein sequence ID" value="MBM7620595.1"/>
    <property type="molecule type" value="Genomic_DNA"/>
</dbReference>
<dbReference type="PANTHER" id="PTHR36115:SF9">
    <property type="entry name" value="LMO1584 PROTEIN"/>
    <property type="match status" value="1"/>
</dbReference>